<reference evidence="2 3" key="1">
    <citation type="submission" date="2016-07" db="EMBL/GenBank/DDBJ databases">
        <title>Pervasive Adenine N6-methylation of Active Genes in Fungi.</title>
        <authorList>
            <consortium name="DOE Joint Genome Institute"/>
            <person name="Mondo S.J."/>
            <person name="Dannebaum R.O."/>
            <person name="Kuo R.C."/>
            <person name="Labutti K."/>
            <person name="Haridas S."/>
            <person name="Kuo A."/>
            <person name="Salamov A."/>
            <person name="Ahrendt S.R."/>
            <person name="Lipzen A."/>
            <person name="Sullivan W."/>
            <person name="Andreopoulos W.B."/>
            <person name="Clum A."/>
            <person name="Lindquist E."/>
            <person name="Daum C."/>
            <person name="Ramamoorthy G.K."/>
            <person name="Gryganskyi A."/>
            <person name="Culley D."/>
            <person name="Magnuson J.K."/>
            <person name="James T.Y."/>
            <person name="O'Malley M.A."/>
            <person name="Stajich J.E."/>
            <person name="Spatafora J.W."/>
            <person name="Visel A."/>
            <person name="Grigoriev I.V."/>
        </authorList>
    </citation>
    <scope>NUCLEOTIDE SEQUENCE [LARGE SCALE GENOMIC DNA]</scope>
    <source>
        <strain evidence="2 3">NRRL 2496</strain>
    </source>
</reference>
<evidence type="ECO:0000313" key="3">
    <source>
        <dbReference type="Proteomes" id="UP000242180"/>
    </source>
</evidence>
<proteinExistence type="predicted"/>
<dbReference type="EMBL" id="MCGN01000010">
    <property type="protein sequence ID" value="ORY92217.1"/>
    <property type="molecule type" value="Genomic_DNA"/>
</dbReference>
<feature type="compositionally biased region" description="Acidic residues" evidence="1">
    <location>
        <begin position="562"/>
        <end position="588"/>
    </location>
</feature>
<dbReference type="InParanoid" id="A0A1X2H326"/>
<name>A0A1X2H326_SYNRA</name>
<sequence length="598" mass="69608">MGRIRYSREYFVPYNNEKVSMIMHDLAELEWHWREQLLPINNEMGYQYDGIFRLPEDVLREEEEEGQTTVAADICTTLGTLETFRYWQTSCTYDVNEDYTTYEFGCTNPCGHRPCTGTITVRIHWSLEEIYIRCRHDRLHEGKEFRRLDQLEHDFRMFLREDDSEKVDYATTLVLPEQYREDGVKLALEVRNKIRAVDGNHYSLSRVYDYSPKRYGKATSYVMRCTLYQSKCKGRILIRICFDLGELHVQVLHDVKHLNEKPIIPCYEHCDVHPQAQKEQQPMRLPFRLLDMRAKRPNRYSGRYAIGCLNLILRRLERVPSNGLPVGRGRYSVLIQRLFDFFCDQVARHTPVDNVIWNFRERFPKLPVGRRTVMSCWKKVKTLINNGPAQHEEYGLADGDDYQYESDKEVDASERYSPKWTASNVSADMFDDESSEEWVPFSSPKRRRIDAFASTSASDDGYQSMTGGYDPHVTDGSARAYADDLIFDANNDNASLKDNVTNSSSDSNDLSGSDTDDGETVARKIERTPSLTDHAMKANQSQRSETRDLSDMFAIKASESASEQEEEEEEEDNDDDSEDYNDDYDSDEVDYKAMWLSQ</sequence>
<gene>
    <name evidence="2" type="ORF">BCR43DRAFT_566446</name>
</gene>
<evidence type="ECO:0000256" key="1">
    <source>
        <dbReference type="SAM" id="MobiDB-lite"/>
    </source>
</evidence>
<organism evidence="2 3">
    <name type="scientific">Syncephalastrum racemosum</name>
    <name type="common">Filamentous fungus</name>
    <dbReference type="NCBI Taxonomy" id="13706"/>
    <lineage>
        <taxon>Eukaryota</taxon>
        <taxon>Fungi</taxon>
        <taxon>Fungi incertae sedis</taxon>
        <taxon>Mucoromycota</taxon>
        <taxon>Mucoromycotina</taxon>
        <taxon>Mucoromycetes</taxon>
        <taxon>Mucorales</taxon>
        <taxon>Syncephalastraceae</taxon>
        <taxon>Syncephalastrum</taxon>
    </lineage>
</organism>
<keyword evidence="3" id="KW-1185">Reference proteome</keyword>
<dbReference type="AlphaFoldDB" id="A0A1X2H326"/>
<dbReference type="Proteomes" id="UP000242180">
    <property type="component" value="Unassembled WGS sequence"/>
</dbReference>
<protein>
    <submittedName>
        <fullName evidence="2">Uncharacterized protein</fullName>
    </submittedName>
</protein>
<comment type="caution">
    <text evidence="2">The sequence shown here is derived from an EMBL/GenBank/DDBJ whole genome shotgun (WGS) entry which is preliminary data.</text>
</comment>
<accession>A0A1X2H326</accession>
<feature type="region of interest" description="Disordered" evidence="1">
    <location>
        <begin position="493"/>
        <end position="598"/>
    </location>
</feature>
<feature type="compositionally biased region" description="Low complexity" evidence="1">
    <location>
        <begin position="498"/>
        <end position="513"/>
    </location>
</feature>
<evidence type="ECO:0000313" key="2">
    <source>
        <dbReference type="EMBL" id="ORY92217.1"/>
    </source>
</evidence>